<protein>
    <submittedName>
        <fullName evidence="2">Uncharacterized protein</fullName>
    </submittedName>
</protein>
<reference evidence="2 3" key="1">
    <citation type="journal article" date="2008" name="FEMS Yeast Res.">
        <title>Comparative genome analysis of a Saccharomyces cerevisiae wine strain.</title>
        <authorList>
            <person name="Borneman A.R."/>
            <person name="Forgan A.H."/>
            <person name="Pretorius I.S."/>
            <person name="Chambers P.J."/>
        </authorList>
    </citation>
    <scope>NUCLEOTIDE SEQUENCE [LARGE SCALE GENOMIC DNA]</scope>
    <source>
        <strain evidence="2 3">AWRI1631</strain>
    </source>
</reference>
<dbReference type="EMBL" id="ABSV01000143">
    <property type="protein sequence ID" value="EDZ73726.1"/>
    <property type="molecule type" value="Genomic_DNA"/>
</dbReference>
<keyword evidence="1" id="KW-1133">Transmembrane helix</keyword>
<gene>
    <name evidence="2" type="ORF">AWRI1631_22480</name>
</gene>
<organism evidence="2 3">
    <name type="scientific">Saccharomyces cerevisiae (strain AWRI1631)</name>
    <name type="common">Baker's yeast</name>
    <dbReference type="NCBI Taxonomy" id="545124"/>
    <lineage>
        <taxon>Eukaryota</taxon>
        <taxon>Fungi</taxon>
        <taxon>Dikarya</taxon>
        <taxon>Ascomycota</taxon>
        <taxon>Saccharomycotina</taxon>
        <taxon>Saccharomycetes</taxon>
        <taxon>Saccharomycetales</taxon>
        <taxon>Saccharomycetaceae</taxon>
        <taxon>Saccharomyces</taxon>
    </lineage>
</organism>
<accession>B5VEC1</accession>
<evidence type="ECO:0000256" key="1">
    <source>
        <dbReference type="SAM" id="Phobius"/>
    </source>
</evidence>
<dbReference type="AlphaFoldDB" id="B5VEC1"/>
<evidence type="ECO:0000313" key="3">
    <source>
        <dbReference type="Proteomes" id="UP000008988"/>
    </source>
</evidence>
<feature type="transmembrane region" description="Helical" evidence="1">
    <location>
        <begin position="56"/>
        <end position="79"/>
    </location>
</feature>
<keyword evidence="1" id="KW-0812">Transmembrane</keyword>
<dbReference type="Proteomes" id="UP000008988">
    <property type="component" value="Unassembled WGS sequence"/>
</dbReference>
<proteinExistence type="predicted"/>
<name>B5VEC1_YEAS6</name>
<evidence type="ECO:0000313" key="2">
    <source>
        <dbReference type="EMBL" id="EDZ73726.1"/>
    </source>
</evidence>
<keyword evidence="1" id="KW-0472">Membrane</keyword>
<comment type="caution">
    <text evidence="2">The sequence shown here is derived from an EMBL/GenBank/DDBJ whole genome shotgun (WGS) entry which is preliminary data.</text>
</comment>
<sequence length="80" mass="9242">MVGFVVTTSPICKRYKMVVLPAPSKPRINIRNSLFEPHSLSNIELKMLPILIYNSLYWNFLLISFFIFPLVLETLLLTVS</sequence>